<evidence type="ECO:0000256" key="2">
    <source>
        <dbReference type="SAM" id="SignalP"/>
    </source>
</evidence>
<feature type="region of interest" description="Disordered" evidence="1">
    <location>
        <begin position="128"/>
        <end position="158"/>
    </location>
</feature>
<dbReference type="OrthoDB" id="1742859at2759"/>
<dbReference type="AlphaFoldDB" id="A0A9Q0HAV3"/>
<organism evidence="3 4">
    <name type="scientific">Protea cynaroides</name>
    <dbReference type="NCBI Taxonomy" id="273540"/>
    <lineage>
        <taxon>Eukaryota</taxon>
        <taxon>Viridiplantae</taxon>
        <taxon>Streptophyta</taxon>
        <taxon>Embryophyta</taxon>
        <taxon>Tracheophyta</taxon>
        <taxon>Spermatophyta</taxon>
        <taxon>Magnoliopsida</taxon>
        <taxon>Proteales</taxon>
        <taxon>Proteaceae</taxon>
        <taxon>Protea</taxon>
    </lineage>
</organism>
<accession>A0A9Q0HAV3</accession>
<reference evidence="3" key="1">
    <citation type="journal article" date="2023" name="Plant J.">
        <title>The genome of the king protea, Protea cynaroides.</title>
        <authorList>
            <person name="Chang J."/>
            <person name="Duong T.A."/>
            <person name="Schoeman C."/>
            <person name="Ma X."/>
            <person name="Roodt D."/>
            <person name="Barker N."/>
            <person name="Li Z."/>
            <person name="Van de Peer Y."/>
            <person name="Mizrachi E."/>
        </authorList>
    </citation>
    <scope>NUCLEOTIDE SEQUENCE</scope>
    <source>
        <tissue evidence="3">Young leaves</tissue>
    </source>
</reference>
<name>A0A9Q0HAV3_9MAGN</name>
<dbReference type="PANTHER" id="PTHR37740:SF1">
    <property type="entry name" value="OS02G0193500 PROTEIN"/>
    <property type="match status" value="1"/>
</dbReference>
<feature type="chain" id="PRO_5040372260" evidence="2">
    <location>
        <begin position="22"/>
        <end position="223"/>
    </location>
</feature>
<gene>
    <name evidence="3" type="ORF">NE237_023110</name>
</gene>
<keyword evidence="4" id="KW-1185">Reference proteome</keyword>
<feature type="signal peptide" evidence="2">
    <location>
        <begin position="1"/>
        <end position="21"/>
    </location>
</feature>
<dbReference type="PANTHER" id="PTHR37740">
    <property type="entry name" value="OS02G0193500 PROTEIN"/>
    <property type="match status" value="1"/>
</dbReference>
<dbReference type="Proteomes" id="UP001141806">
    <property type="component" value="Unassembled WGS sequence"/>
</dbReference>
<comment type="caution">
    <text evidence="3">The sequence shown here is derived from an EMBL/GenBank/DDBJ whole genome shotgun (WGS) entry which is preliminary data.</text>
</comment>
<dbReference type="EMBL" id="JAMYWD010000008">
    <property type="protein sequence ID" value="KAJ4963171.1"/>
    <property type="molecule type" value="Genomic_DNA"/>
</dbReference>
<evidence type="ECO:0000256" key="1">
    <source>
        <dbReference type="SAM" id="MobiDB-lite"/>
    </source>
</evidence>
<sequence length="223" mass="25354">MDAVAIRLVTKLIFLFGLVNPQKLALVAELGFTGRKVQSREREREIIGLGLGHDFTNSFRWKKRSITKIRIIFNLLVMQDPRMLPPEEVLNARSRKKKSLMHVAPVFQTQGENLKGVQETFPLSIKTTNKAQKRKLKNEGSPSFQQPERSNSDSSRSGNDYRALRWKYLLVEEESFTLGRELVEVEGEVKALEDEKLTLLDQLVVLEGLVDPSELQPRGAPVS</sequence>
<proteinExistence type="predicted"/>
<evidence type="ECO:0000313" key="3">
    <source>
        <dbReference type="EMBL" id="KAJ4963171.1"/>
    </source>
</evidence>
<evidence type="ECO:0000313" key="4">
    <source>
        <dbReference type="Proteomes" id="UP001141806"/>
    </source>
</evidence>
<protein>
    <submittedName>
        <fullName evidence="3">Uncharacterized protein</fullName>
    </submittedName>
</protein>
<keyword evidence="2" id="KW-0732">Signal</keyword>